<gene>
    <name evidence="2" type="ORF">Tci_931275</name>
</gene>
<dbReference type="EMBL" id="BKCJ011863329">
    <property type="protein sequence ID" value="GFD59306.1"/>
    <property type="molecule type" value="Genomic_DNA"/>
</dbReference>
<feature type="non-terminal residue" evidence="2">
    <location>
        <position position="83"/>
    </location>
</feature>
<name>A0A699XNA8_TANCI</name>
<protein>
    <submittedName>
        <fullName evidence="2">Uncharacterized protein</fullName>
    </submittedName>
</protein>
<accession>A0A699XNA8</accession>
<organism evidence="2">
    <name type="scientific">Tanacetum cinerariifolium</name>
    <name type="common">Dalmatian daisy</name>
    <name type="synonym">Chrysanthemum cinerariifolium</name>
    <dbReference type="NCBI Taxonomy" id="118510"/>
    <lineage>
        <taxon>Eukaryota</taxon>
        <taxon>Viridiplantae</taxon>
        <taxon>Streptophyta</taxon>
        <taxon>Embryophyta</taxon>
        <taxon>Tracheophyta</taxon>
        <taxon>Spermatophyta</taxon>
        <taxon>Magnoliopsida</taxon>
        <taxon>eudicotyledons</taxon>
        <taxon>Gunneridae</taxon>
        <taxon>Pentapetalae</taxon>
        <taxon>asterids</taxon>
        <taxon>campanulids</taxon>
        <taxon>Asterales</taxon>
        <taxon>Asteraceae</taxon>
        <taxon>Asteroideae</taxon>
        <taxon>Anthemideae</taxon>
        <taxon>Anthemidinae</taxon>
        <taxon>Tanacetum</taxon>
    </lineage>
</organism>
<evidence type="ECO:0000256" key="1">
    <source>
        <dbReference type="SAM" id="MobiDB-lite"/>
    </source>
</evidence>
<proteinExistence type="predicted"/>
<feature type="non-terminal residue" evidence="2">
    <location>
        <position position="1"/>
    </location>
</feature>
<evidence type="ECO:0000313" key="2">
    <source>
        <dbReference type="EMBL" id="GFD59306.1"/>
    </source>
</evidence>
<dbReference type="AlphaFoldDB" id="A0A699XNA8"/>
<feature type="compositionally biased region" description="Low complexity" evidence="1">
    <location>
        <begin position="39"/>
        <end position="49"/>
    </location>
</feature>
<feature type="region of interest" description="Disordered" evidence="1">
    <location>
        <begin position="37"/>
        <end position="83"/>
    </location>
</feature>
<reference evidence="2" key="1">
    <citation type="journal article" date="2019" name="Sci. Rep.">
        <title>Draft genome of Tanacetum cinerariifolium, the natural source of mosquito coil.</title>
        <authorList>
            <person name="Yamashiro T."/>
            <person name="Shiraishi A."/>
            <person name="Satake H."/>
            <person name="Nakayama K."/>
        </authorList>
    </citation>
    <scope>NUCLEOTIDE SEQUENCE</scope>
</reference>
<comment type="caution">
    <text evidence="2">The sequence shown here is derived from an EMBL/GenBank/DDBJ whole genome shotgun (WGS) entry which is preliminary data.</text>
</comment>
<sequence>DNDFHAGWREGLAKVLGWAQHVAEKYERSRKKAEEWYASELSSSQTSSSAQKRGGKGKAPSTATKVKPPTDIRLFRFPLPSES</sequence>